<evidence type="ECO:0000256" key="3">
    <source>
        <dbReference type="SAM" id="MobiDB-lite"/>
    </source>
</evidence>
<dbReference type="InterPro" id="IPR004640">
    <property type="entry name" value="HscB"/>
</dbReference>
<dbReference type="GO" id="GO:0044571">
    <property type="term" value="P:[2Fe-2S] cluster assembly"/>
    <property type="evidence" value="ECO:0007669"/>
    <property type="project" value="InterPro"/>
</dbReference>
<evidence type="ECO:0000256" key="1">
    <source>
        <dbReference type="ARBA" id="ARBA00010476"/>
    </source>
</evidence>
<reference evidence="5" key="1">
    <citation type="submission" date="2023-08" db="EMBL/GenBank/DDBJ databases">
        <title>Black Yeasts Isolated from many extreme environments.</title>
        <authorList>
            <person name="Coleine C."/>
            <person name="Stajich J.E."/>
            <person name="Selbmann L."/>
        </authorList>
    </citation>
    <scope>NUCLEOTIDE SEQUENCE</scope>
    <source>
        <strain evidence="5">CCFEE 5401</strain>
    </source>
</reference>
<dbReference type="GO" id="GO:0005739">
    <property type="term" value="C:mitochondrion"/>
    <property type="evidence" value="ECO:0007669"/>
    <property type="project" value="TreeGrafter"/>
</dbReference>
<dbReference type="GO" id="GO:0051087">
    <property type="term" value="F:protein-folding chaperone binding"/>
    <property type="evidence" value="ECO:0007669"/>
    <property type="project" value="InterPro"/>
</dbReference>
<gene>
    <name evidence="5" type="ORF">LTR62_004966</name>
</gene>
<evidence type="ECO:0000313" key="5">
    <source>
        <dbReference type="EMBL" id="KAK5117544.1"/>
    </source>
</evidence>
<dbReference type="NCBIfam" id="TIGR00714">
    <property type="entry name" value="hscB"/>
    <property type="match status" value="1"/>
</dbReference>
<dbReference type="PANTHER" id="PTHR14021">
    <property type="entry name" value="IRON-SULFUR CLUSTER CO-CHAPERONE PROTEIN HSCB"/>
    <property type="match status" value="1"/>
</dbReference>
<dbReference type="SUPFAM" id="SSF47144">
    <property type="entry name" value="HSC20 (HSCB), C-terminal oligomerisation domain"/>
    <property type="match status" value="1"/>
</dbReference>
<dbReference type="AlphaFoldDB" id="A0AAN7TQU7"/>
<dbReference type="Pfam" id="PF00226">
    <property type="entry name" value="DnaJ"/>
    <property type="match status" value="1"/>
</dbReference>
<dbReference type="GO" id="GO:0001671">
    <property type="term" value="F:ATPase activator activity"/>
    <property type="evidence" value="ECO:0007669"/>
    <property type="project" value="InterPro"/>
</dbReference>
<dbReference type="PANTHER" id="PTHR14021:SF15">
    <property type="entry name" value="IRON-SULFUR CLUSTER CO-CHAPERONE PROTEIN HSCB"/>
    <property type="match status" value="1"/>
</dbReference>
<dbReference type="InterPro" id="IPR036386">
    <property type="entry name" value="HscB_C_sf"/>
</dbReference>
<dbReference type="InterPro" id="IPR001623">
    <property type="entry name" value="DnaJ_domain"/>
</dbReference>
<dbReference type="SUPFAM" id="SSF46565">
    <property type="entry name" value="Chaperone J-domain"/>
    <property type="match status" value="1"/>
</dbReference>
<dbReference type="SMART" id="SM00271">
    <property type="entry name" value="DnaJ"/>
    <property type="match status" value="1"/>
</dbReference>
<dbReference type="Gene3D" id="1.20.1280.20">
    <property type="entry name" value="HscB, C-terminal domain"/>
    <property type="match status" value="1"/>
</dbReference>
<proteinExistence type="inferred from homology"/>
<dbReference type="Pfam" id="PF07743">
    <property type="entry name" value="HSCB_C"/>
    <property type="match status" value="1"/>
</dbReference>
<evidence type="ECO:0000313" key="6">
    <source>
        <dbReference type="Proteomes" id="UP001310890"/>
    </source>
</evidence>
<keyword evidence="2" id="KW-0143">Chaperone</keyword>
<evidence type="ECO:0000256" key="2">
    <source>
        <dbReference type="ARBA" id="ARBA00023186"/>
    </source>
</evidence>
<evidence type="ECO:0000259" key="4">
    <source>
        <dbReference type="PROSITE" id="PS50076"/>
    </source>
</evidence>
<sequence length="258" mass="28363">MRRQITKAVQDGSKISRSAASAAPIWAQPFICAKCRRAGAPIPVSKSVVNHYARPFLTTRRVPQQASPAAESSRSSNTAVPQTHYDFFPQTFPRGPPPASPFTPDLKQLRKEFLQLQSKAHPDLAPANQKRQAEALSSRVNEAYKVLQDPLKRAQYLLLQAGIDVEDESAKLSGGELLMEVMEAREAVDEVEKEEDLGGVRRENDGRIEQSVGVLEQAFARGDLNAAAQEAIRLRYWVNIGESIQGWEKGSGGGAVHH</sequence>
<dbReference type="Gene3D" id="1.10.287.110">
    <property type="entry name" value="DnaJ domain"/>
    <property type="match status" value="1"/>
</dbReference>
<dbReference type="CDD" id="cd06257">
    <property type="entry name" value="DnaJ"/>
    <property type="match status" value="1"/>
</dbReference>
<dbReference type="GO" id="GO:0051259">
    <property type="term" value="P:protein complex oligomerization"/>
    <property type="evidence" value="ECO:0007669"/>
    <property type="project" value="InterPro"/>
</dbReference>
<dbReference type="EMBL" id="JAVRRL010000004">
    <property type="protein sequence ID" value="KAK5117544.1"/>
    <property type="molecule type" value="Genomic_DNA"/>
</dbReference>
<accession>A0AAN7TQU7</accession>
<feature type="region of interest" description="Disordered" evidence="3">
    <location>
        <begin position="59"/>
        <end position="105"/>
    </location>
</feature>
<organism evidence="5 6">
    <name type="scientific">Meristemomyces frigidus</name>
    <dbReference type="NCBI Taxonomy" id="1508187"/>
    <lineage>
        <taxon>Eukaryota</taxon>
        <taxon>Fungi</taxon>
        <taxon>Dikarya</taxon>
        <taxon>Ascomycota</taxon>
        <taxon>Pezizomycotina</taxon>
        <taxon>Dothideomycetes</taxon>
        <taxon>Dothideomycetidae</taxon>
        <taxon>Mycosphaerellales</taxon>
        <taxon>Teratosphaeriaceae</taxon>
        <taxon>Meristemomyces</taxon>
    </lineage>
</organism>
<protein>
    <recommendedName>
        <fullName evidence="4">J domain-containing protein</fullName>
    </recommendedName>
</protein>
<feature type="compositionally biased region" description="Polar residues" evidence="3">
    <location>
        <begin position="61"/>
        <end position="81"/>
    </location>
</feature>
<feature type="domain" description="J" evidence="4">
    <location>
        <begin position="83"/>
        <end position="160"/>
    </location>
</feature>
<comment type="similarity">
    <text evidence="1">Belongs to the HscB family.</text>
</comment>
<dbReference type="PROSITE" id="PS50076">
    <property type="entry name" value="DNAJ_2"/>
    <property type="match status" value="1"/>
</dbReference>
<name>A0AAN7TQU7_9PEZI</name>
<dbReference type="InterPro" id="IPR009073">
    <property type="entry name" value="HscB_oligo_C"/>
</dbReference>
<comment type="caution">
    <text evidence="5">The sequence shown here is derived from an EMBL/GenBank/DDBJ whole genome shotgun (WGS) entry which is preliminary data.</text>
</comment>
<dbReference type="Proteomes" id="UP001310890">
    <property type="component" value="Unassembled WGS sequence"/>
</dbReference>
<dbReference type="InterPro" id="IPR036869">
    <property type="entry name" value="J_dom_sf"/>
</dbReference>